<keyword evidence="4" id="KW-0808">Transferase</keyword>
<dbReference type="CDD" id="cd04179">
    <property type="entry name" value="DPM_DPG-synthase_like"/>
    <property type="match status" value="1"/>
</dbReference>
<dbReference type="InterPro" id="IPR050256">
    <property type="entry name" value="Glycosyltransferase_2"/>
</dbReference>
<evidence type="ECO:0000256" key="4">
    <source>
        <dbReference type="ARBA" id="ARBA00022679"/>
    </source>
</evidence>
<evidence type="ECO:0000256" key="1">
    <source>
        <dbReference type="ARBA" id="ARBA00001946"/>
    </source>
</evidence>
<name>A0A6J7EEN4_9ZZZZ</name>
<dbReference type="Gene3D" id="3.90.550.10">
    <property type="entry name" value="Spore Coat Polysaccharide Biosynthesis Protein SpsA, Chain A"/>
    <property type="match status" value="1"/>
</dbReference>
<comment type="similarity">
    <text evidence="2">Belongs to the glycosyltransferase 2 family.</text>
</comment>
<evidence type="ECO:0000256" key="5">
    <source>
        <dbReference type="ARBA" id="ARBA00022842"/>
    </source>
</evidence>
<keyword evidence="5" id="KW-0460">Magnesium</keyword>
<dbReference type="InterPro" id="IPR001173">
    <property type="entry name" value="Glyco_trans_2-like"/>
</dbReference>
<dbReference type="NCBIfam" id="NF010496">
    <property type="entry name" value="PRK13915.1"/>
    <property type="match status" value="1"/>
</dbReference>
<evidence type="ECO:0000313" key="7">
    <source>
        <dbReference type="EMBL" id="CAB4879765.1"/>
    </source>
</evidence>
<proteinExistence type="inferred from homology"/>
<dbReference type="SUPFAM" id="SSF53448">
    <property type="entry name" value="Nucleotide-diphospho-sugar transferases"/>
    <property type="match status" value="1"/>
</dbReference>
<dbReference type="PANTHER" id="PTHR48090:SF10">
    <property type="entry name" value="GLUCOSYL-3-PHOSPHOGLYCERATE SYNTHASE"/>
    <property type="match status" value="1"/>
</dbReference>
<dbReference type="Pfam" id="PF00535">
    <property type="entry name" value="Glycos_transf_2"/>
    <property type="match status" value="1"/>
</dbReference>
<feature type="domain" description="Glycosyltransferase 2-like" evidence="6">
    <location>
        <begin position="32"/>
        <end position="128"/>
    </location>
</feature>
<sequence length="335" mass="36171">MDALSWLDSHTSTASDWSMTALLKGKGKTKISVVLPALNEAETIGSIIATIRNELMQDQPLIDEIVVIDGASSDQTAEVATRAGARVFAHDLIITGLDALPGKGEAMWRSLFCTSGEIIVFLDADLKNFTATYVTGLLGPLLTDPGVDLVKGFYERPTSISDEQMDQGGTAGSTADSIFGAGGGRVTELVARPLLNLHWPELSGVIQPLAGEYAARRSLLEKLPFPTGYGIELALLVDTVSLRGLSALAQVDLGVRVHRHQDLQALGRMATEIWQVALDRLDRDGRIVLIDEPQTTLTQFTATQAGHQAYRNDMSIVQRPPAISLAQYRDLQPIN</sequence>
<dbReference type="GO" id="GO:0016757">
    <property type="term" value="F:glycosyltransferase activity"/>
    <property type="evidence" value="ECO:0007669"/>
    <property type="project" value="UniProtKB-KW"/>
</dbReference>
<dbReference type="PANTHER" id="PTHR48090">
    <property type="entry name" value="UNDECAPRENYL-PHOSPHATE 4-DEOXY-4-FORMAMIDO-L-ARABINOSE TRANSFERASE-RELATED"/>
    <property type="match status" value="1"/>
</dbReference>
<comment type="cofactor">
    <cofactor evidence="1">
        <name>Mg(2+)</name>
        <dbReference type="ChEBI" id="CHEBI:18420"/>
    </cofactor>
</comment>
<evidence type="ECO:0000256" key="3">
    <source>
        <dbReference type="ARBA" id="ARBA00022676"/>
    </source>
</evidence>
<evidence type="ECO:0000259" key="6">
    <source>
        <dbReference type="Pfam" id="PF00535"/>
    </source>
</evidence>
<reference evidence="7" key="1">
    <citation type="submission" date="2020-05" db="EMBL/GenBank/DDBJ databases">
        <authorList>
            <person name="Chiriac C."/>
            <person name="Salcher M."/>
            <person name="Ghai R."/>
            <person name="Kavagutti S V."/>
        </authorList>
    </citation>
    <scope>NUCLEOTIDE SEQUENCE</scope>
</reference>
<gene>
    <name evidence="7" type="ORF">UFOPK3401_01337</name>
</gene>
<accession>A0A6J7EEN4</accession>
<dbReference type="AlphaFoldDB" id="A0A6J7EEN4"/>
<evidence type="ECO:0000256" key="2">
    <source>
        <dbReference type="ARBA" id="ARBA00006739"/>
    </source>
</evidence>
<keyword evidence="3" id="KW-0328">Glycosyltransferase</keyword>
<protein>
    <submittedName>
        <fullName evidence="7">Unannotated protein</fullName>
    </submittedName>
</protein>
<dbReference type="InterPro" id="IPR029044">
    <property type="entry name" value="Nucleotide-diphossugar_trans"/>
</dbReference>
<organism evidence="7">
    <name type="scientific">freshwater metagenome</name>
    <dbReference type="NCBI Taxonomy" id="449393"/>
    <lineage>
        <taxon>unclassified sequences</taxon>
        <taxon>metagenomes</taxon>
        <taxon>ecological metagenomes</taxon>
    </lineage>
</organism>
<dbReference type="EMBL" id="CAFBLM010000079">
    <property type="protein sequence ID" value="CAB4879765.1"/>
    <property type="molecule type" value="Genomic_DNA"/>
</dbReference>